<dbReference type="PRINTS" id="PR00344">
    <property type="entry name" value="BCTRLSENSOR"/>
</dbReference>
<organism evidence="20 21">
    <name type="scientific">Brevundimonas mediterranea</name>
    <dbReference type="NCBI Taxonomy" id="74329"/>
    <lineage>
        <taxon>Bacteria</taxon>
        <taxon>Pseudomonadati</taxon>
        <taxon>Pseudomonadota</taxon>
        <taxon>Alphaproteobacteria</taxon>
        <taxon>Caulobacterales</taxon>
        <taxon>Caulobacteraceae</taxon>
        <taxon>Brevundimonas</taxon>
    </lineage>
</organism>
<evidence type="ECO:0000256" key="16">
    <source>
        <dbReference type="ARBA" id="ARBA00073143"/>
    </source>
</evidence>
<dbReference type="PANTHER" id="PTHR43065">
    <property type="entry name" value="SENSOR HISTIDINE KINASE"/>
    <property type="match status" value="1"/>
</dbReference>
<dbReference type="EC" id="2.7.13.3" evidence="3"/>
<dbReference type="SMART" id="SM00388">
    <property type="entry name" value="HisKA"/>
    <property type="match status" value="1"/>
</dbReference>
<dbReference type="InterPro" id="IPR003661">
    <property type="entry name" value="HisK_dim/P_dom"/>
</dbReference>
<evidence type="ECO:0000256" key="9">
    <source>
        <dbReference type="ARBA" id="ARBA00022741"/>
    </source>
</evidence>
<proteinExistence type="predicted"/>
<comment type="subcellular location">
    <subcellularLocation>
        <location evidence="2">Cell inner membrane</location>
        <topology evidence="2">Multi-pass membrane protein</topology>
    </subcellularLocation>
</comment>
<evidence type="ECO:0000256" key="14">
    <source>
        <dbReference type="ARBA" id="ARBA00023136"/>
    </source>
</evidence>
<dbReference type="InterPro" id="IPR029151">
    <property type="entry name" value="Sensor-like_sf"/>
</dbReference>
<evidence type="ECO:0000256" key="8">
    <source>
        <dbReference type="ARBA" id="ARBA00022692"/>
    </source>
</evidence>
<evidence type="ECO:0000256" key="15">
    <source>
        <dbReference type="ARBA" id="ARBA00059004"/>
    </source>
</evidence>
<reference evidence="20 21" key="1">
    <citation type="submission" date="2020-08" db="EMBL/GenBank/DDBJ databases">
        <title>Genomic Encyclopedia of Type Strains, Phase IV (KMG-IV): sequencing the most valuable type-strain genomes for metagenomic binning, comparative biology and taxonomic classification.</title>
        <authorList>
            <person name="Goeker M."/>
        </authorList>
    </citation>
    <scope>NUCLEOTIDE SEQUENCE [LARGE SCALE GENOMIC DNA]</scope>
    <source>
        <strain evidence="20 21">DSM 14878</strain>
    </source>
</reference>
<gene>
    <name evidence="20" type="ORF">GGR11_001632</name>
</gene>
<dbReference type="Pfam" id="PF02743">
    <property type="entry name" value="dCache_1"/>
    <property type="match status" value="1"/>
</dbReference>
<dbReference type="SUPFAM" id="SSF103190">
    <property type="entry name" value="Sensory domain-like"/>
    <property type="match status" value="1"/>
</dbReference>
<keyword evidence="6" id="KW-0597">Phosphoprotein</keyword>
<evidence type="ECO:0000256" key="5">
    <source>
        <dbReference type="ARBA" id="ARBA00022519"/>
    </source>
</evidence>
<keyword evidence="8 18" id="KW-0812">Transmembrane</keyword>
<comment type="function">
    <text evidence="15">Member of the two-component regulatory system DctB/DctD involved in the transport of C4-dicarboxylates. DctB functions as a membrane-associated protein kinase that phosphorylates DctD in response to environmental signals.</text>
</comment>
<keyword evidence="5" id="KW-0997">Cell inner membrane</keyword>
<evidence type="ECO:0000313" key="20">
    <source>
        <dbReference type="EMBL" id="MBB3872118.1"/>
    </source>
</evidence>
<name>A0A7W6A2L5_9CAUL</name>
<comment type="caution">
    <text evidence="20">The sequence shown here is derived from an EMBL/GenBank/DDBJ whole genome shotgun (WGS) entry which is preliminary data.</text>
</comment>
<evidence type="ECO:0000256" key="18">
    <source>
        <dbReference type="SAM" id="Phobius"/>
    </source>
</evidence>
<keyword evidence="4" id="KW-1003">Cell membrane</keyword>
<dbReference type="Gene3D" id="6.10.250.3020">
    <property type="match status" value="1"/>
</dbReference>
<evidence type="ECO:0000313" key="21">
    <source>
        <dbReference type="Proteomes" id="UP000532936"/>
    </source>
</evidence>
<sequence>MTRSSPRLNIEGLSSIARQPWILLTLGWLAISAVLAGVAGEAARRDATGELERQATAGAALHAAVLRSELDKQRAIPIVLAGDPDVAALLTTPSAQAVNGVDRKLERLATQTRAAVIYVLDAQGLTLASSNWRASTSFVGSRYEFRPYFINAMHDAEGEFYALGTRSGRPGLYLSRRVDSADGAPLGVVVLKVEFDALEAEWRGSGEPAWVADPGGVVLVTSIPEWRFRTTEPMDERRRRLSLTDLTLRPGALSPLPFQTPDGDRPRLVRTAVGDGRPQTWVHSETDTAAPGWTLHLLTPERGVIGAAVAGARGLALFITSLLALGVAVLLRRRHLARAKAQAEEEGRLELERRINERTRELRNANRALNRQIEERRRAEATRELLRDELVQASKLAALGQIVASVAHEINQPVAAIRTYAETANLLLSRDQTDKAGDVLQRIGELTHRIGAITQDLRLFSRKATPTIDEIRLEDAIQGGLQLTRGRVEERGVRLERIGDGDVQVRADQFRLEQVIVNLIKNAAEAMEGQTDARLTLTVARDGERVRLIFADNGPGVAPDVARQLFTPFITTRANGLGLGLVICRDIVASFGGELDLVPAERGATFVAVLKAA</sequence>
<evidence type="ECO:0000256" key="17">
    <source>
        <dbReference type="SAM" id="Coils"/>
    </source>
</evidence>
<dbReference type="SUPFAM" id="SSF47384">
    <property type="entry name" value="Homodimeric domain of signal transducing histidine kinase"/>
    <property type="match status" value="1"/>
</dbReference>
<keyword evidence="14 18" id="KW-0472">Membrane</keyword>
<keyword evidence="10 20" id="KW-0418">Kinase</keyword>
<dbReference type="CDD" id="cd00082">
    <property type="entry name" value="HisKA"/>
    <property type="match status" value="1"/>
</dbReference>
<dbReference type="EMBL" id="JACIDA010000001">
    <property type="protein sequence ID" value="MBB3872118.1"/>
    <property type="molecule type" value="Genomic_DNA"/>
</dbReference>
<dbReference type="PROSITE" id="PS50109">
    <property type="entry name" value="HIS_KIN"/>
    <property type="match status" value="1"/>
</dbReference>
<keyword evidence="13" id="KW-0902">Two-component regulatory system</keyword>
<keyword evidence="9" id="KW-0547">Nucleotide-binding</keyword>
<feature type="domain" description="Histidine kinase" evidence="19">
    <location>
        <begin position="405"/>
        <end position="613"/>
    </location>
</feature>
<feature type="transmembrane region" description="Helical" evidence="18">
    <location>
        <begin position="304"/>
        <end position="331"/>
    </location>
</feature>
<evidence type="ECO:0000256" key="10">
    <source>
        <dbReference type="ARBA" id="ARBA00022777"/>
    </source>
</evidence>
<dbReference type="GO" id="GO:0005524">
    <property type="term" value="F:ATP binding"/>
    <property type="evidence" value="ECO:0007669"/>
    <property type="project" value="UniProtKB-KW"/>
</dbReference>
<dbReference type="InterPro" id="IPR005467">
    <property type="entry name" value="His_kinase_dom"/>
</dbReference>
<accession>A0A7W6A2L5</accession>
<dbReference type="PIRSF" id="PIRSF036431">
    <property type="entry name" value="STHK_DctB"/>
    <property type="match status" value="1"/>
</dbReference>
<dbReference type="InterPro" id="IPR003594">
    <property type="entry name" value="HATPase_dom"/>
</dbReference>
<dbReference type="Proteomes" id="UP000532936">
    <property type="component" value="Unassembled WGS sequence"/>
</dbReference>
<comment type="catalytic activity">
    <reaction evidence="1">
        <text>ATP + protein L-histidine = ADP + protein N-phospho-L-histidine.</text>
        <dbReference type="EC" id="2.7.13.3"/>
    </reaction>
</comment>
<feature type="coiled-coil region" evidence="17">
    <location>
        <begin position="348"/>
        <end position="396"/>
    </location>
</feature>
<evidence type="ECO:0000256" key="12">
    <source>
        <dbReference type="ARBA" id="ARBA00022989"/>
    </source>
</evidence>
<dbReference type="InterPro" id="IPR033479">
    <property type="entry name" value="dCache_1"/>
</dbReference>
<keyword evidence="11" id="KW-0067">ATP-binding</keyword>
<dbReference type="GO" id="GO:0005886">
    <property type="term" value="C:plasma membrane"/>
    <property type="evidence" value="ECO:0007669"/>
    <property type="project" value="UniProtKB-SubCell"/>
</dbReference>
<dbReference type="InterPro" id="IPR036097">
    <property type="entry name" value="HisK_dim/P_sf"/>
</dbReference>
<evidence type="ECO:0000256" key="3">
    <source>
        <dbReference type="ARBA" id="ARBA00012438"/>
    </source>
</evidence>
<dbReference type="FunFam" id="1.10.287.130:FF:000049">
    <property type="entry name" value="C4-dicarboxylate transport sensor protein DctB"/>
    <property type="match status" value="1"/>
</dbReference>
<dbReference type="InterPro" id="IPR017055">
    <property type="entry name" value="Sig_transdc_His_kinase_DctB"/>
</dbReference>
<evidence type="ECO:0000256" key="7">
    <source>
        <dbReference type="ARBA" id="ARBA00022679"/>
    </source>
</evidence>
<dbReference type="Gene3D" id="3.30.565.10">
    <property type="entry name" value="Histidine kinase-like ATPase, C-terminal domain"/>
    <property type="match status" value="1"/>
</dbReference>
<dbReference type="Pfam" id="PF00512">
    <property type="entry name" value="HisKA"/>
    <property type="match status" value="1"/>
</dbReference>
<dbReference type="Gene3D" id="1.10.287.130">
    <property type="match status" value="1"/>
</dbReference>
<dbReference type="PANTHER" id="PTHR43065:SF46">
    <property type="entry name" value="C4-DICARBOXYLATE TRANSPORT SENSOR PROTEIN DCTB"/>
    <property type="match status" value="1"/>
</dbReference>
<dbReference type="SUPFAM" id="SSF55874">
    <property type="entry name" value="ATPase domain of HSP90 chaperone/DNA topoisomerase II/histidine kinase"/>
    <property type="match status" value="1"/>
</dbReference>
<feature type="transmembrane region" description="Helical" evidence="18">
    <location>
        <begin position="21"/>
        <end position="40"/>
    </location>
</feature>
<evidence type="ECO:0000256" key="2">
    <source>
        <dbReference type="ARBA" id="ARBA00004429"/>
    </source>
</evidence>
<keyword evidence="12 18" id="KW-1133">Transmembrane helix</keyword>
<keyword evidence="7 20" id="KW-0808">Transferase</keyword>
<evidence type="ECO:0000256" key="6">
    <source>
        <dbReference type="ARBA" id="ARBA00022553"/>
    </source>
</evidence>
<dbReference type="RefSeq" id="WP_246331608.1">
    <property type="nucleotide sequence ID" value="NZ_JACIDA010000001.1"/>
</dbReference>
<evidence type="ECO:0000256" key="11">
    <source>
        <dbReference type="ARBA" id="ARBA00022840"/>
    </source>
</evidence>
<dbReference type="InterPro" id="IPR036890">
    <property type="entry name" value="HATPase_C_sf"/>
</dbReference>
<dbReference type="InterPro" id="IPR004358">
    <property type="entry name" value="Sig_transdc_His_kin-like_C"/>
</dbReference>
<dbReference type="Pfam" id="PF02518">
    <property type="entry name" value="HATPase_c"/>
    <property type="match status" value="1"/>
</dbReference>
<dbReference type="GO" id="GO:0000155">
    <property type="term" value="F:phosphorelay sensor kinase activity"/>
    <property type="evidence" value="ECO:0007669"/>
    <property type="project" value="InterPro"/>
</dbReference>
<evidence type="ECO:0000259" key="19">
    <source>
        <dbReference type="PROSITE" id="PS50109"/>
    </source>
</evidence>
<evidence type="ECO:0000256" key="13">
    <source>
        <dbReference type="ARBA" id="ARBA00023012"/>
    </source>
</evidence>
<dbReference type="SMART" id="SM00387">
    <property type="entry name" value="HATPase_c"/>
    <property type="match status" value="1"/>
</dbReference>
<dbReference type="Gene3D" id="3.30.450.20">
    <property type="entry name" value="PAS domain"/>
    <property type="match status" value="2"/>
</dbReference>
<dbReference type="AlphaFoldDB" id="A0A7W6A2L5"/>
<keyword evidence="17" id="KW-0175">Coiled coil</keyword>
<evidence type="ECO:0000256" key="4">
    <source>
        <dbReference type="ARBA" id="ARBA00022475"/>
    </source>
</evidence>
<protein>
    <recommendedName>
        <fullName evidence="16">C4-dicarboxylate transport sensor protein DctB</fullName>
        <ecNumber evidence="3">2.7.13.3</ecNumber>
    </recommendedName>
</protein>
<evidence type="ECO:0000256" key="1">
    <source>
        <dbReference type="ARBA" id="ARBA00000085"/>
    </source>
</evidence>